<comment type="cofactor">
    <cofactor evidence="8">
        <name>Mg(2+)</name>
        <dbReference type="ChEBI" id="CHEBI:18420"/>
    </cofactor>
</comment>
<evidence type="ECO:0000256" key="1">
    <source>
        <dbReference type="ARBA" id="ARBA00022490"/>
    </source>
</evidence>
<evidence type="ECO:0000256" key="3">
    <source>
        <dbReference type="ARBA" id="ARBA00022723"/>
    </source>
</evidence>
<dbReference type="InterPro" id="IPR029044">
    <property type="entry name" value="Nucleotide-diphossugar_trans"/>
</dbReference>
<comment type="catalytic activity">
    <reaction evidence="8">
        <text>Mo-molybdopterin + GTP + H(+) = Mo-molybdopterin guanine dinucleotide + diphosphate</text>
        <dbReference type="Rhea" id="RHEA:34243"/>
        <dbReference type="ChEBI" id="CHEBI:15378"/>
        <dbReference type="ChEBI" id="CHEBI:33019"/>
        <dbReference type="ChEBI" id="CHEBI:37565"/>
        <dbReference type="ChEBI" id="CHEBI:71302"/>
        <dbReference type="ChEBI" id="CHEBI:71310"/>
        <dbReference type="EC" id="2.7.7.77"/>
    </reaction>
</comment>
<dbReference type="CDD" id="cd02503">
    <property type="entry name" value="MobA"/>
    <property type="match status" value="1"/>
</dbReference>
<dbReference type="Pfam" id="PF12804">
    <property type="entry name" value="NTP_transf_3"/>
    <property type="match status" value="1"/>
</dbReference>
<feature type="binding site" evidence="8">
    <location>
        <position position="57"/>
    </location>
    <ligand>
        <name>GTP</name>
        <dbReference type="ChEBI" id="CHEBI:37565"/>
    </ligand>
</feature>
<keyword evidence="3 8" id="KW-0479">Metal-binding</keyword>
<feature type="binding site" evidence="8">
    <location>
        <position position="29"/>
    </location>
    <ligand>
        <name>GTP</name>
        <dbReference type="ChEBI" id="CHEBI:37565"/>
    </ligand>
</feature>
<dbReference type="Gene3D" id="3.90.550.10">
    <property type="entry name" value="Spore Coat Polysaccharide Biosynthesis Protein SpsA, Chain A"/>
    <property type="match status" value="1"/>
</dbReference>
<evidence type="ECO:0000256" key="8">
    <source>
        <dbReference type="HAMAP-Rule" id="MF_00316"/>
    </source>
</evidence>
<feature type="binding site" evidence="8">
    <location>
        <begin position="16"/>
        <end position="18"/>
    </location>
    <ligand>
        <name>GTP</name>
        <dbReference type="ChEBI" id="CHEBI:37565"/>
    </ligand>
</feature>
<feature type="binding site" evidence="8">
    <location>
        <position position="105"/>
    </location>
    <ligand>
        <name>Mg(2+)</name>
        <dbReference type="ChEBI" id="CHEBI:18420"/>
    </ligand>
</feature>
<evidence type="ECO:0000256" key="2">
    <source>
        <dbReference type="ARBA" id="ARBA00022679"/>
    </source>
</evidence>
<evidence type="ECO:0000256" key="5">
    <source>
        <dbReference type="ARBA" id="ARBA00022842"/>
    </source>
</evidence>
<dbReference type="InterPro" id="IPR025877">
    <property type="entry name" value="MobA-like_NTP_Trfase"/>
</dbReference>
<evidence type="ECO:0000313" key="11">
    <source>
        <dbReference type="Proteomes" id="UP001385892"/>
    </source>
</evidence>
<keyword evidence="6 8" id="KW-0342">GTP-binding</keyword>
<keyword evidence="11" id="KW-1185">Reference proteome</keyword>
<comment type="function">
    <text evidence="8">Transfers a GMP moiety from GTP to Mo-molybdopterin (Mo-MPT) cofactor (Moco or molybdenum cofactor) to form Mo-molybdopterin guanine dinucleotide (Mo-MGD) cofactor.</text>
</comment>
<keyword evidence="10" id="KW-0548">Nucleotidyltransferase</keyword>
<evidence type="ECO:0000259" key="9">
    <source>
        <dbReference type="Pfam" id="PF12804"/>
    </source>
</evidence>
<dbReference type="SUPFAM" id="SSF53448">
    <property type="entry name" value="Nucleotide-diphospho-sugar transferases"/>
    <property type="match status" value="1"/>
</dbReference>
<feature type="domain" description="MobA-like NTP transferase" evidence="9">
    <location>
        <begin position="13"/>
        <end position="175"/>
    </location>
</feature>
<sequence length="215" mass="23014">MRDSPIPVSDITGLVLAGGRGSRMGGVDKGLQKFNGTPLALHAVLRLGAQVGEMMVNANRNLSAYESFGVPVWPDGLADYAGPLAGFLTGLERCETPWLLTVPCDTPLFPPDLARRLADALVEADAEIAMVSAPEPQDNGGPAILRAQPVFCLLPTTLLESLVRFTQSGGRKIDAWTAQHRTVLVPFDREGDAPDAFFNANTLAELAALETHRNR</sequence>
<dbReference type="Proteomes" id="UP001385892">
    <property type="component" value="Unassembled WGS sequence"/>
</dbReference>
<keyword evidence="4 8" id="KW-0547">Nucleotide-binding</keyword>
<dbReference type="EC" id="2.7.7.77" evidence="8"/>
<evidence type="ECO:0000256" key="6">
    <source>
        <dbReference type="ARBA" id="ARBA00023134"/>
    </source>
</evidence>
<feature type="binding site" evidence="8">
    <location>
        <position position="75"/>
    </location>
    <ligand>
        <name>GTP</name>
        <dbReference type="ChEBI" id="CHEBI:37565"/>
    </ligand>
</feature>
<dbReference type="RefSeq" id="WP_340344730.1">
    <property type="nucleotide sequence ID" value="NZ_JBBKZT010000011.1"/>
</dbReference>
<evidence type="ECO:0000256" key="4">
    <source>
        <dbReference type="ARBA" id="ARBA00022741"/>
    </source>
</evidence>
<dbReference type="HAMAP" id="MF_00316">
    <property type="entry name" value="MobA"/>
    <property type="match status" value="1"/>
</dbReference>
<dbReference type="EMBL" id="JBBKZT010000011">
    <property type="protein sequence ID" value="MEJ8849602.1"/>
    <property type="molecule type" value="Genomic_DNA"/>
</dbReference>
<organism evidence="10 11">
    <name type="scientific">Variovorax rhizosphaerae</name>
    <dbReference type="NCBI Taxonomy" id="1836200"/>
    <lineage>
        <taxon>Bacteria</taxon>
        <taxon>Pseudomonadati</taxon>
        <taxon>Pseudomonadota</taxon>
        <taxon>Betaproteobacteria</taxon>
        <taxon>Burkholderiales</taxon>
        <taxon>Comamonadaceae</taxon>
        <taxon>Variovorax</taxon>
    </lineage>
</organism>
<comment type="caution">
    <text evidence="10">The sequence shown here is derived from an EMBL/GenBank/DDBJ whole genome shotgun (WGS) entry which is preliminary data.</text>
</comment>
<comment type="subunit">
    <text evidence="8">Monomer.</text>
</comment>
<protein>
    <recommendedName>
        <fullName evidence="8">Molybdenum cofactor guanylyltransferase</fullName>
        <shortName evidence="8">MoCo guanylyltransferase</shortName>
        <ecNumber evidence="8">2.7.7.77</ecNumber>
    </recommendedName>
    <alternativeName>
        <fullName evidence="8">GTP:molybdopterin guanylyltransferase</fullName>
    </alternativeName>
    <alternativeName>
        <fullName evidence="8">Mo-MPT guanylyltransferase</fullName>
    </alternativeName>
    <alternativeName>
        <fullName evidence="8">Molybdopterin guanylyltransferase</fullName>
    </alternativeName>
    <alternativeName>
        <fullName evidence="8">Molybdopterin-guanine dinucleotide synthase</fullName>
        <shortName evidence="8">MGD synthase</shortName>
    </alternativeName>
</protein>
<proteinExistence type="inferred from homology"/>
<name>A0ABU8WPY4_9BURK</name>
<reference evidence="10 11" key="1">
    <citation type="submission" date="2024-03" db="EMBL/GenBank/DDBJ databases">
        <title>Novel species of the genus Variovorax.</title>
        <authorList>
            <person name="Liu Q."/>
            <person name="Xin Y.-H."/>
        </authorList>
    </citation>
    <scope>NUCLEOTIDE SEQUENCE [LARGE SCALE GENOMIC DNA]</scope>
    <source>
        <strain evidence="10 11">KACC 18900</strain>
    </source>
</reference>
<accession>A0ABU8WPY4</accession>
<feature type="binding site" evidence="8">
    <location>
        <position position="105"/>
    </location>
    <ligand>
        <name>GTP</name>
        <dbReference type="ChEBI" id="CHEBI:37565"/>
    </ligand>
</feature>
<keyword evidence="1 8" id="KW-0963">Cytoplasm</keyword>
<evidence type="ECO:0000313" key="10">
    <source>
        <dbReference type="EMBL" id="MEJ8849602.1"/>
    </source>
</evidence>
<dbReference type="PANTHER" id="PTHR19136">
    <property type="entry name" value="MOLYBDENUM COFACTOR GUANYLYLTRANSFERASE"/>
    <property type="match status" value="1"/>
</dbReference>
<comment type="similarity">
    <text evidence="8">Belongs to the MobA family.</text>
</comment>
<comment type="subcellular location">
    <subcellularLocation>
        <location evidence="8">Cytoplasm</location>
    </subcellularLocation>
</comment>
<keyword evidence="7 8" id="KW-0501">Molybdenum cofactor biosynthesis</keyword>
<dbReference type="PANTHER" id="PTHR19136:SF81">
    <property type="entry name" value="MOLYBDENUM COFACTOR GUANYLYLTRANSFERASE"/>
    <property type="match status" value="1"/>
</dbReference>
<dbReference type="NCBIfam" id="TIGR02665">
    <property type="entry name" value="molyb_mobA"/>
    <property type="match status" value="1"/>
</dbReference>
<dbReference type="InterPro" id="IPR013482">
    <property type="entry name" value="Molybde_CF_guanTrfase"/>
</dbReference>
<gene>
    <name evidence="8 10" type="primary">mobA</name>
    <name evidence="10" type="ORF">WKW82_23340</name>
</gene>
<keyword evidence="2 8" id="KW-0808">Transferase</keyword>
<comment type="domain">
    <text evidence="8">The N-terminal domain determines nucleotide recognition and specific binding, while the C-terminal domain determines the specific binding to the target protein.</text>
</comment>
<evidence type="ECO:0000256" key="7">
    <source>
        <dbReference type="ARBA" id="ARBA00023150"/>
    </source>
</evidence>
<dbReference type="GO" id="GO:0061603">
    <property type="term" value="F:molybdenum cofactor guanylyltransferase activity"/>
    <property type="evidence" value="ECO:0007669"/>
    <property type="project" value="UniProtKB-EC"/>
</dbReference>
<keyword evidence="5 8" id="KW-0460">Magnesium</keyword>